<dbReference type="SUPFAM" id="SSF52058">
    <property type="entry name" value="L domain-like"/>
    <property type="match status" value="1"/>
</dbReference>
<evidence type="ECO:0000256" key="6">
    <source>
        <dbReference type="SAM" id="MobiDB-lite"/>
    </source>
</evidence>
<evidence type="ECO:0000313" key="7">
    <source>
        <dbReference type="EMBL" id="GFR84123.1"/>
    </source>
</evidence>
<accession>A0AAV4GGP7</accession>
<feature type="compositionally biased region" description="Polar residues" evidence="6">
    <location>
        <begin position="1"/>
        <end position="11"/>
    </location>
</feature>
<comment type="caution">
    <text evidence="7">The sequence shown here is derived from an EMBL/GenBank/DDBJ whole genome shotgun (WGS) entry which is preliminary data.</text>
</comment>
<gene>
    <name evidence="7" type="ORF">ElyMa_005990500</name>
</gene>
<dbReference type="InterPro" id="IPR001611">
    <property type="entry name" value="Leu-rich_rpt"/>
</dbReference>
<sequence length="311" mass="35296">MDATASPQGINQAHLLPEPEEQDIEFSETKPVRLSLHLIVKRHLPIGSSDWSQEKIISELNKVKRVRLDRENIGEIDSLELFSTQVTNLYLQSNKICTIQNLECLPNLQVLVLSNNQIKEISGINYLEKLLLLDLSENCLEKVNIECIPKSIIILNLTGNSSLKEADYKPGMIRNLPKLKQLNENEISNQERRDAGVNVDSDEEDEEAESEEEKEEEDEISEDQRTETKPGSELFVPFTSSEADLEVSASSSYKQLPKIESSIQGIAADMLLRSQKRLEDMTLQHKRHLQQITNIKIKSKIKPVSDKVKPT</sequence>
<evidence type="ECO:0000256" key="1">
    <source>
        <dbReference type="ARBA" id="ARBA00004138"/>
    </source>
</evidence>
<feature type="compositionally biased region" description="Acidic residues" evidence="6">
    <location>
        <begin position="200"/>
        <end position="221"/>
    </location>
</feature>
<comment type="subcellular location">
    <subcellularLocation>
        <location evidence="1">Cell projection</location>
        <location evidence="1">Cilium</location>
    </subcellularLocation>
</comment>
<evidence type="ECO:0000256" key="4">
    <source>
        <dbReference type="ARBA" id="ARBA00023069"/>
    </source>
</evidence>
<dbReference type="Gene3D" id="3.80.10.10">
    <property type="entry name" value="Ribonuclease Inhibitor"/>
    <property type="match status" value="1"/>
</dbReference>
<proteinExistence type="predicted"/>
<evidence type="ECO:0000256" key="5">
    <source>
        <dbReference type="ARBA" id="ARBA00023273"/>
    </source>
</evidence>
<keyword evidence="8" id="KW-1185">Reference proteome</keyword>
<protein>
    <submittedName>
        <fullName evidence="7">Leucine-rich repeat-containing protein 46-like</fullName>
    </submittedName>
</protein>
<feature type="region of interest" description="Disordered" evidence="6">
    <location>
        <begin position="1"/>
        <end position="22"/>
    </location>
</feature>
<evidence type="ECO:0000313" key="8">
    <source>
        <dbReference type="Proteomes" id="UP000762676"/>
    </source>
</evidence>
<keyword evidence="4" id="KW-0969">Cilium</keyword>
<dbReference type="PANTHER" id="PTHR45973">
    <property type="entry name" value="PROTEIN PHOSPHATASE 1 REGULATORY SUBUNIT SDS22-RELATED"/>
    <property type="match status" value="1"/>
</dbReference>
<reference evidence="7 8" key="1">
    <citation type="journal article" date="2021" name="Elife">
        <title>Chloroplast acquisition without the gene transfer in kleptoplastic sea slugs, Plakobranchus ocellatus.</title>
        <authorList>
            <person name="Maeda T."/>
            <person name="Takahashi S."/>
            <person name="Yoshida T."/>
            <person name="Shimamura S."/>
            <person name="Takaki Y."/>
            <person name="Nagai Y."/>
            <person name="Toyoda A."/>
            <person name="Suzuki Y."/>
            <person name="Arimoto A."/>
            <person name="Ishii H."/>
            <person name="Satoh N."/>
            <person name="Nishiyama T."/>
            <person name="Hasebe M."/>
            <person name="Maruyama T."/>
            <person name="Minagawa J."/>
            <person name="Obokata J."/>
            <person name="Shigenobu S."/>
        </authorList>
    </citation>
    <scope>NUCLEOTIDE SEQUENCE [LARGE SCALE GENOMIC DNA]</scope>
</reference>
<name>A0AAV4GGP7_9GAST</name>
<dbReference type="PROSITE" id="PS51450">
    <property type="entry name" value="LRR"/>
    <property type="match status" value="2"/>
</dbReference>
<evidence type="ECO:0000256" key="2">
    <source>
        <dbReference type="ARBA" id="ARBA00022614"/>
    </source>
</evidence>
<keyword evidence="2" id="KW-0433">Leucine-rich repeat</keyword>
<organism evidence="7 8">
    <name type="scientific">Elysia marginata</name>
    <dbReference type="NCBI Taxonomy" id="1093978"/>
    <lineage>
        <taxon>Eukaryota</taxon>
        <taxon>Metazoa</taxon>
        <taxon>Spiralia</taxon>
        <taxon>Lophotrochozoa</taxon>
        <taxon>Mollusca</taxon>
        <taxon>Gastropoda</taxon>
        <taxon>Heterobranchia</taxon>
        <taxon>Euthyneura</taxon>
        <taxon>Panpulmonata</taxon>
        <taxon>Sacoglossa</taxon>
        <taxon>Placobranchoidea</taxon>
        <taxon>Plakobranchidae</taxon>
        <taxon>Elysia</taxon>
    </lineage>
</organism>
<dbReference type="Proteomes" id="UP000762676">
    <property type="component" value="Unassembled WGS sequence"/>
</dbReference>
<keyword evidence="3" id="KW-0677">Repeat</keyword>
<evidence type="ECO:0000256" key="3">
    <source>
        <dbReference type="ARBA" id="ARBA00022737"/>
    </source>
</evidence>
<dbReference type="PANTHER" id="PTHR45973:SF9">
    <property type="entry name" value="LEUCINE-RICH REPEAT-CONTAINING PROTEIN 46"/>
    <property type="match status" value="1"/>
</dbReference>
<dbReference type="InterPro" id="IPR032675">
    <property type="entry name" value="LRR_dom_sf"/>
</dbReference>
<dbReference type="EMBL" id="BMAT01012045">
    <property type="protein sequence ID" value="GFR84123.1"/>
    <property type="molecule type" value="Genomic_DNA"/>
</dbReference>
<dbReference type="InterPro" id="IPR050576">
    <property type="entry name" value="Cilia_flagella_integrity"/>
</dbReference>
<dbReference type="SMART" id="SM00365">
    <property type="entry name" value="LRR_SD22"/>
    <property type="match status" value="2"/>
</dbReference>
<dbReference type="AlphaFoldDB" id="A0AAV4GGP7"/>
<keyword evidence="5" id="KW-0966">Cell projection</keyword>
<feature type="region of interest" description="Disordered" evidence="6">
    <location>
        <begin position="179"/>
        <end position="242"/>
    </location>
</feature>